<name>A0A6J7X4J7_9CAUD</name>
<evidence type="ECO:0000313" key="1">
    <source>
        <dbReference type="EMBL" id="CAB5225819.1"/>
    </source>
</evidence>
<dbReference type="EMBL" id="LR798354">
    <property type="protein sequence ID" value="CAB5225819.1"/>
    <property type="molecule type" value="Genomic_DNA"/>
</dbReference>
<organism evidence="1">
    <name type="scientific">uncultured Caudovirales phage</name>
    <dbReference type="NCBI Taxonomy" id="2100421"/>
    <lineage>
        <taxon>Viruses</taxon>
        <taxon>Duplodnaviria</taxon>
        <taxon>Heunggongvirae</taxon>
        <taxon>Uroviricota</taxon>
        <taxon>Caudoviricetes</taxon>
        <taxon>Peduoviridae</taxon>
        <taxon>Maltschvirus</taxon>
        <taxon>Maltschvirus maltsch</taxon>
    </lineage>
</organism>
<reference evidence="1" key="1">
    <citation type="submission" date="2020-05" db="EMBL/GenBank/DDBJ databases">
        <authorList>
            <person name="Chiriac C."/>
            <person name="Salcher M."/>
            <person name="Ghai R."/>
            <person name="Kavagutti S V."/>
        </authorList>
    </citation>
    <scope>NUCLEOTIDE SEQUENCE</scope>
</reference>
<protein>
    <submittedName>
        <fullName evidence="1">Uncharacterized protein</fullName>
    </submittedName>
</protein>
<gene>
    <name evidence="1" type="ORF">UFOVP756_9</name>
</gene>
<accession>A0A6J7X4J7</accession>
<sequence length="163" mass="18376">MIKDLVIDILNTAKTEIIANIDSQGIKASGRTQKSLKVEDRGQSIVLFSDGSGAPFTTIQYGRPAGKVPYTFEKILIQWMKDKGVSVQPIPYKTEREHKYTPLERGYMQRAYFTAKKIREEGTNRHKSPNENVYSQPIAKAVKSLNEGIFKLIVKSITDKQNG</sequence>
<proteinExistence type="predicted"/>